<sequence length="365" mass="40753">MCEMLSQRRVLQTRAFVAALFLLVLGLFPQFDTATPGLSWDAVHFFQVARNGFVYEHEWAWFPALPALVSLSPFAPTILALALAWDSTKTLYALSLHHLQSPALARLATLLSLLPSSPATLFVAPYTEPFFTYFSYKGMLFCARSQYPLAALAFTAAGMFRSNGFVLSGFIIWDLLVAPLVHRKKILLSAIPTCLVLASLPFIPFVAHNYAAYTVFCDDSLSHSWCRARLPVVYSHVQSKYWNVGLFRYWTPQQLPNFLIAAPPLAAIVAFSVQYLRRCMQSSALDNSGLSILPHAIHALVMCALYLFASHTQIVLRQAAALPITYWAAAWLLVDHPKWGRVWVAWSLLWGVLSIVLFAAFLPPA</sequence>
<name>A0A8H6VY82_MYCCL</name>
<comment type="similarity">
    <text evidence="3 12">Belongs to the PIGV family.</text>
</comment>
<comment type="pathway">
    <text evidence="2 12">Glycolipid biosynthesis; glycosylphosphatidylinositol-anchor biosynthesis.</text>
</comment>
<evidence type="ECO:0000256" key="2">
    <source>
        <dbReference type="ARBA" id="ARBA00004687"/>
    </source>
</evidence>
<feature type="transmembrane region" description="Helical" evidence="12">
    <location>
        <begin position="258"/>
        <end position="276"/>
    </location>
</feature>
<dbReference type="AlphaFoldDB" id="A0A8H6VY82"/>
<evidence type="ECO:0000256" key="4">
    <source>
        <dbReference type="ARBA" id="ARBA00013795"/>
    </source>
</evidence>
<feature type="transmembrane region" description="Helical" evidence="12">
    <location>
        <begin position="147"/>
        <end position="173"/>
    </location>
</feature>
<proteinExistence type="inferred from homology"/>
<evidence type="ECO:0000256" key="12">
    <source>
        <dbReference type="RuleBase" id="RU363112"/>
    </source>
</evidence>
<feature type="transmembrane region" description="Helical" evidence="12">
    <location>
        <begin position="63"/>
        <end position="84"/>
    </location>
</feature>
<dbReference type="EMBL" id="JACAZE010000015">
    <property type="protein sequence ID" value="KAF7298202.1"/>
    <property type="molecule type" value="Genomic_DNA"/>
</dbReference>
<keyword evidence="7 12" id="KW-0808">Transferase</keyword>
<evidence type="ECO:0000256" key="3">
    <source>
        <dbReference type="ARBA" id="ARBA00008698"/>
    </source>
</evidence>
<evidence type="ECO:0000256" key="11">
    <source>
        <dbReference type="ARBA" id="ARBA00023136"/>
    </source>
</evidence>
<keyword evidence="6 12" id="KW-0328">Glycosyltransferase</keyword>
<dbReference type="GO" id="GO:0031501">
    <property type="term" value="C:mannosyltransferase complex"/>
    <property type="evidence" value="ECO:0007669"/>
    <property type="project" value="TreeGrafter"/>
</dbReference>
<evidence type="ECO:0000256" key="6">
    <source>
        <dbReference type="ARBA" id="ARBA00022676"/>
    </source>
</evidence>
<evidence type="ECO:0000256" key="5">
    <source>
        <dbReference type="ARBA" id="ARBA00022502"/>
    </source>
</evidence>
<keyword evidence="11 12" id="KW-0472">Membrane</keyword>
<dbReference type="InterPro" id="IPR007315">
    <property type="entry name" value="PIG-V/Gpi18"/>
</dbReference>
<keyword evidence="8 12" id="KW-0812">Transmembrane</keyword>
<comment type="function">
    <text evidence="12">Mannosyltransferase involved in glycosylphosphatidylinositol-anchor biosynthesis.</text>
</comment>
<feature type="transmembrane region" description="Helical" evidence="12">
    <location>
        <begin position="315"/>
        <end position="334"/>
    </location>
</feature>
<dbReference type="OrthoDB" id="10252502at2759"/>
<keyword evidence="14" id="KW-1185">Reference proteome</keyword>
<evidence type="ECO:0000256" key="10">
    <source>
        <dbReference type="ARBA" id="ARBA00022989"/>
    </source>
</evidence>
<organism evidence="13 14">
    <name type="scientific">Mycena chlorophos</name>
    <name type="common">Agaric fungus</name>
    <name type="synonym">Agaricus chlorophos</name>
    <dbReference type="NCBI Taxonomy" id="658473"/>
    <lineage>
        <taxon>Eukaryota</taxon>
        <taxon>Fungi</taxon>
        <taxon>Dikarya</taxon>
        <taxon>Basidiomycota</taxon>
        <taxon>Agaricomycotina</taxon>
        <taxon>Agaricomycetes</taxon>
        <taxon>Agaricomycetidae</taxon>
        <taxon>Agaricales</taxon>
        <taxon>Marasmiineae</taxon>
        <taxon>Mycenaceae</taxon>
        <taxon>Mycena</taxon>
    </lineage>
</organism>
<dbReference type="Proteomes" id="UP000613580">
    <property type="component" value="Unassembled WGS sequence"/>
</dbReference>
<dbReference type="GO" id="GO:0006506">
    <property type="term" value="P:GPI anchor biosynthetic process"/>
    <property type="evidence" value="ECO:0007669"/>
    <property type="project" value="UniProtKB-UniPathway"/>
</dbReference>
<evidence type="ECO:0000256" key="8">
    <source>
        <dbReference type="ARBA" id="ARBA00022692"/>
    </source>
</evidence>
<evidence type="ECO:0000313" key="13">
    <source>
        <dbReference type="EMBL" id="KAF7298202.1"/>
    </source>
</evidence>
<keyword evidence="5 12" id="KW-0337">GPI-anchor biosynthesis</keyword>
<protein>
    <recommendedName>
        <fullName evidence="4 12">GPI mannosyltransferase 2</fullName>
        <ecNumber evidence="12">2.4.1.-</ecNumber>
    </recommendedName>
</protein>
<dbReference type="PANTHER" id="PTHR12468">
    <property type="entry name" value="GPI MANNOSYLTRANSFERASE 2"/>
    <property type="match status" value="1"/>
</dbReference>
<feature type="transmembrane region" description="Helical" evidence="12">
    <location>
        <begin position="104"/>
        <end position="127"/>
    </location>
</feature>
<evidence type="ECO:0000256" key="7">
    <source>
        <dbReference type="ARBA" id="ARBA00022679"/>
    </source>
</evidence>
<feature type="transmembrane region" description="Helical" evidence="12">
    <location>
        <begin position="288"/>
        <end position="309"/>
    </location>
</feature>
<comment type="subcellular location">
    <subcellularLocation>
        <location evidence="1 12">Endoplasmic reticulum membrane</location>
        <topology evidence="1 12">Multi-pass membrane protein</topology>
    </subcellularLocation>
</comment>
<accession>A0A8H6VY82</accession>
<dbReference type="UniPathway" id="UPA00196"/>
<reference evidence="13" key="1">
    <citation type="submission" date="2020-05" db="EMBL/GenBank/DDBJ databases">
        <title>Mycena genomes resolve the evolution of fungal bioluminescence.</title>
        <authorList>
            <person name="Tsai I.J."/>
        </authorList>
    </citation>
    <scope>NUCLEOTIDE SEQUENCE</scope>
    <source>
        <strain evidence="13">110903Hualien_Pintung</strain>
    </source>
</reference>
<keyword evidence="10 12" id="KW-1133">Transmembrane helix</keyword>
<evidence type="ECO:0000313" key="14">
    <source>
        <dbReference type="Proteomes" id="UP000613580"/>
    </source>
</evidence>
<dbReference type="GO" id="GO:0005789">
    <property type="term" value="C:endoplasmic reticulum membrane"/>
    <property type="evidence" value="ECO:0007669"/>
    <property type="project" value="UniProtKB-SubCell"/>
</dbReference>
<evidence type="ECO:0000256" key="1">
    <source>
        <dbReference type="ARBA" id="ARBA00004477"/>
    </source>
</evidence>
<comment type="caution">
    <text evidence="13">The sequence shown here is derived from an EMBL/GenBank/DDBJ whole genome shotgun (WGS) entry which is preliminary data.</text>
</comment>
<dbReference type="Pfam" id="PF04188">
    <property type="entry name" value="Mannosyl_trans2"/>
    <property type="match status" value="1"/>
</dbReference>
<dbReference type="EC" id="2.4.1.-" evidence="12"/>
<evidence type="ECO:0000256" key="9">
    <source>
        <dbReference type="ARBA" id="ARBA00022824"/>
    </source>
</evidence>
<dbReference type="PANTHER" id="PTHR12468:SF2">
    <property type="entry name" value="GPI MANNOSYLTRANSFERASE 2"/>
    <property type="match status" value="1"/>
</dbReference>
<dbReference type="GO" id="GO:0004376">
    <property type="term" value="F:GPI mannosyltransferase activity"/>
    <property type="evidence" value="ECO:0007669"/>
    <property type="project" value="InterPro"/>
</dbReference>
<gene>
    <name evidence="13" type="ORF">HMN09_01042100</name>
</gene>
<feature type="transmembrane region" description="Helical" evidence="12">
    <location>
        <begin position="185"/>
        <end position="206"/>
    </location>
</feature>
<keyword evidence="9 12" id="KW-0256">Endoplasmic reticulum</keyword>
<dbReference type="GO" id="GO:0000009">
    <property type="term" value="F:alpha-1,6-mannosyltransferase activity"/>
    <property type="evidence" value="ECO:0007669"/>
    <property type="project" value="InterPro"/>
</dbReference>
<feature type="transmembrane region" description="Helical" evidence="12">
    <location>
        <begin position="343"/>
        <end position="362"/>
    </location>
</feature>